<accession>A0A290S0C4</accession>
<dbReference type="KEGG" id="part:PARC_a0521"/>
<dbReference type="PANTHER" id="PTHR48022:SF2">
    <property type="entry name" value="PLASTIDIC GLUCOSE TRANSPORTER 4"/>
    <property type="match status" value="1"/>
</dbReference>
<comment type="similarity">
    <text evidence="2 6">Belongs to the major facilitator superfamily. Sugar transporter (TC 2.A.1.1) family.</text>
</comment>
<feature type="transmembrane region" description="Helical" evidence="7">
    <location>
        <begin position="74"/>
        <end position="92"/>
    </location>
</feature>
<dbReference type="PANTHER" id="PTHR48022">
    <property type="entry name" value="PLASTIDIC GLUCOSE TRANSPORTER 4"/>
    <property type="match status" value="1"/>
</dbReference>
<keyword evidence="5 7" id="KW-0472">Membrane</keyword>
<feature type="transmembrane region" description="Helical" evidence="7">
    <location>
        <begin position="132"/>
        <end position="156"/>
    </location>
</feature>
<feature type="transmembrane region" description="Helical" evidence="7">
    <location>
        <begin position="331"/>
        <end position="357"/>
    </location>
</feature>
<dbReference type="RefSeq" id="WP_002958419.1">
    <property type="nucleotide sequence ID" value="NZ_CP011025.1"/>
</dbReference>
<protein>
    <submittedName>
        <fullName evidence="9">MFS transporter, putative metabolite transport protein</fullName>
    </submittedName>
</protein>
<evidence type="ECO:0000256" key="5">
    <source>
        <dbReference type="ARBA" id="ARBA00023136"/>
    </source>
</evidence>
<feature type="domain" description="Major facilitator superfamily (MFS) profile" evidence="8">
    <location>
        <begin position="7"/>
        <end position="423"/>
    </location>
</feature>
<feature type="transmembrane region" description="Helical" evidence="7">
    <location>
        <begin position="239"/>
        <end position="262"/>
    </location>
</feature>
<feature type="transmembrane region" description="Helical" evidence="7">
    <location>
        <begin position="43"/>
        <end position="62"/>
    </location>
</feature>
<keyword evidence="4 7" id="KW-1133">Transmembrane helix</keyword>
<dbReference type="PROSITE" id="PS00217">
    <property type="entry name" value="SUGAR_TRANSPORT_2"/>
    <property type="match status" value="1"/>
</dbReference>
<dbReference type="PROSITE" id="PS50850">
    <property type="entry name" value="MFS"/>
    <property type="match status" value="1"/>
</dbReference>
<evidence type="ECO:0000256" key="7">
    <source>
        <dbReference type="SAM" id="Phobius"/>
    </source>
</evidence>
<evidence type="ECO:0000256" key="3">
    <source>
        <dbReference type="ARBA" id="ARBA00022692"/>
    </source>
</evidence>
<gene>
    <name evidence="9" type="primary">yaaU</name>
    <name evidence="9" type="ORF">PARC_a0521</name>
</gene>
<dbReference type="SUPFAM" id="SSF103473">
    <property type="entry name" value="MFS general substrate transporter"/>
    <property type="match status" value="1"/>
</dbReference>
<dbReference type="AlphaFoldDB" id="A0A290S0C4"/>
<evidence type="ECO:0000259" key="8">
    <source>
        <dbReference type="PROSITE" id="PS50850"/>
    </source>
</evidence>
<evidence type="ECO:0000313" key="10">
    <source>
        <dbReference type="Proteomes" id="UP000016505"/>
    </source>
</evidence>
<feature type="transmembrane region" description="Helical" evidence="7">
    <location>
        <begin position="401"/>
        <end position="419"/>
    </location>
</feature>
<dbReference type="InterPro" id="IPR020846">
    <property type="entry name" value="MFS_dom"/>
</dbReference>
<dbReference type="GO" id="GO:0016020">
    <property type="term" value="C:membrane"/>
    <property type="evidence" value="ECO:0007669"/>
    <property type="project" value="UniProtKB-SubCell"/>
</dbReference>
<dbReference type="InterPro" id="IPR005828">
    <property type="entry name" value="MFS_sugar_transport-like"/>
</dbReference>
<name>A0A290S0C4_9GAMM</name>
<dbReference type="InterPro" id="IPR003663">
    <property type="entry name" value="Sugar/inositol_transpt"/>
</dbReference>
<dbReference type="EMBL" id="CP011025">
    <property type="protein sequence ID" value="ATC85245.1"/>
    <property type="molecule type" value="Genomic_DNA"/>
</dbReference>
<evidence type="ECO:0000313" key="9">
    <source>
        <dbReference type="EMBL" id="ATC85245.1"/>
    </source>
</evidence>
<feature type="transmembrane region" description="Helical" evidence="7">
    <location>
        <begin position="277"/>
        <end position="298"/>
    </location>
</feature>
<feature type="transmembrane region" description="Helical" evidence="7">
    <location>
        <begin position="378"/>
        <end position="395"/>
    </location>
</feature>
<reference evidence="9 10" key="1">
    <citation type="journal article" date="2012" name="J. Bacteriol.">
        <title>Genome sequences of type strains of seven species of the marine bacterium Pseudoalteromonas.</title>
        <authorList>
            <person name="Xie B.B."/>
            <person name="Shu Y.L."/>
            <person name="Qin Q.L."/>
            <person name="Rong J.C."/>
            <person name="Zhang X.Y."/>
            <person name="Chen X.L."/>
            <person name="Shi M."/>
            <person name="He H.L."/>
            <person name="Zhou B.C."/>
            <person name="Zhang Y.Z."/>
        </authorList>
    </citation>
    <scope>NUCLEOTIDE SEQUENCE [LARGE SCALE GENOMIC DNA]</scope>
    <source>
        <strain evidence="9 10">A 37-1-2</strain>
    </source>
</reference>
<evidence type="ECO:0000256" key="4">
    <source>
        <dbReference type="ARBA" id="ARBA00022989"/>
    </source>
</evidence>
<dbReference type="Pfam" id="PF00083">
    <property type="entry name" value="Sugar_tr"/>
    <property type="match status" value="1"/>
</dbReference>
<dbReference type="InterPro" id="IPR036259">
    <property type="entry name" value="MFS_trans_sf"/>
</dbReference>
<keyword evidence="6" id="KW-0813">Transport</keyword>
<evidence type="ECO:0000256" key="1">
    <source>
        <dbReference type="ARBA" id="ARBA00004141"/>
    </source>
</evidence>
<comment type="subcellular location">
    <subcellularLocation>
        <location evidence="1">Membrane</location>
        <topology evidence="1">Multi-pass membrane protein</topology>
    </subcellularLocation>
</comment>
<dbReference type="PRINTS" id="PR00171">
    <property type="entry name" value="SUGRTRNSPORT"/>
</dbReference>
<sequence>MKKIIYWSVTVAVAGFLFGFDTAVISGADKPIQALWNTSSLFHGLFIMSSALWGTLLGALTGNYPCDKWGRKPTLILVGVLFLVSALGSAMAPDAYSFALLRFIGGVGVGISSIVVPAYISEIAPAKYRGRLVALYQFQIVFGILVAFVSNFLIAGTSAIDWRLMLGVEAIPALAYLLMIIKAPESPRWLVQKKNEKAKARSILVTLGEQNPDQVLNDIERDKLQNSQSKLFGGSYNKAALFAFLFAAFNQLSGINFIIYYAPRVFELAGLDVNQSLLSGAGIGVVNLCFTMLGLSLIDKFGRRSLMYIGSIGYVISLSVVAWAFSTDSGGLTVVAFVFVFIAAHAIGQGTVIWVFIAEIFPNKVRSKGQSLGSGTHWFFAAAITLLMPFFLERFSATEVFTFFTLMMLGQLIFVVWFMPETKGCSLEAISLDTNNKHGALDANR</sequence>
<dbReference type="NCBIfam" id="TIGR00879">
    <property type="entry name" value="SP"/>
    <property type="match status" value="1"/>
</dbReference>
<dbReference type="InterPro" id="IPR050360">
    <property type="entry name" value="MFS_Sugar_Transporters"/>
</dbReference>
<organism evidence="9 10">
    <name type="scientific">Pseudoalteromonas arctica A 37-1-2</name>
    <dbReference type="NCBI Taxonomy" id="1117313"/>
    <lineage>
        <taxon>Bacteria</taxon>
        <taxon>Pseudomonadati</taxon>
        <taxon>Pseudomonadota</taxon>
        <taxon>Gammaproteobacteria</taxon>
        <taxon>Alteromonadales</taxon>
        <taxon>Pseudoalteromonadaceae</taxon>
        <taxon>Pseudoalteromonas</taxon>
    </lineage>
</organism>
<dbReference type="InterPro" id="IPR005829">
    <property type="entry name" value="Sugar_transporter_CS"/>
</dbReference>
<proteinExistence type="inferred from homology"/>
<dbReference type="GO" id="GO:0005351">
    <property type="term" value="F:carbohydrate:proton symporter activity"/>
    <property type="evidence" value="ECO:0007669"/>
    <property type="project" value="TreeGrafter"/>
</dbReference>
<dbReference type="OrthoDB" id="5368493at2"/>
<feature type="transmembrane region" description="Helical" evidence="7">
    <location>
        <begin position="98"/>
        <end position="120"/>
    </location>
</feature>
<keyword evidence="3 7" id="KW-0812">Transmembrane</keyword>
<feature type="transmembrane region" description="Helical" evidence="7">
    <location>
        <begin position="305"/>
        <end position="325"/>
    </location>
</feature>
<feature type="transmembrane region" description="Helical" evidence="7">
    <location>
        <begin position="162"/>
        <end position="181"/>
    </location>
</feature>
<evidence type="ECO:0000256" key="6">
    <source>
        <dbReference type="RuleBase" id="RU003346"/>
    </source>
</evidence>
<dbReference type="Proteomes" id="UP000016505">
    <property type="component" value="Chromosome I"/>
</dbReference>
<evidence type="ECO:0000256" key="2">
    <source>
        <dbReference type="ARBA" id="ARBA00010992"/>
    </source>
</evidence>
<dbReference type="Gene3D" id="1.20.1250.20">
    <property type="entry name" value="MFS general substrate transporter like domains"/>
    <property type="match status" value="1"/>
</dbReference>